<proteinExistence type="predicted"/>
<name>A0A4R0HDH0_9ACTN</name>
<dbReference type="Gene3D" id="3.40.50.720">
    <property type="entry name" value="NAD(P)-binding Rossmann-like Domain"/>
    <property type="match status" value="1"/>
</dbReference>
<evidence type="ECO:0000313" key="4">
    <source>
        <dbReference type="EMBL" id="TCC08038.1"/>
    </source>
</evidence>
<dbReference type="PANTHER" id="PTHR43818">
    <property type="entry name" value="BCDNA.GH03377"/>
    <property type="match status" value="1"/>
</dbReference>
<feature type="domain" description="GFO/IDH/MocA-like oxidoreductase" evidence="3">
    <location>
        <begin position="137"/>
        <end position="271"/>
    </location>
</feature>
<dbReference type="Pfam" id="PF22725">
    <property type="entry name" value="GFO_IDH_MocA_C3"/>
    <property type="match status" value="1"/>
</dbReference>
<protein>
    <submittedName>
        <fullName evidence="4">Gfo/Idh/MocA family oxidoreductase</fullName>
    </submittedName>
</protein>
<dbReference type="RefSeq" id="WP_131339078.1">
    <property type="nucleotide sequence ID" value="NZ_SJJZ01000002.1"/>
</dbReference>
<dbReference type="GO" id="GO:0000166">
    <property type="term" value="F:nucleotide binding"/>
    <property type="evidence" value="ECO:0007669"/>
    <property type="project" value="InterPro"/>
</dbReference>
<dbReference type="InterPro" id="IPR000683">
    <property type="entry name" value="Gfo/Idh/MocA-like_OxRdtase_N"/>
</dbReference>
<gene>
    <name evidence="4" type="ORF">E0H45_19140</name>
</gene>
<dbReference type="Gene3D" id="3.30.360.10">
    <property type="entry name" value="Dihydrodipicolinate Reductase, domain 2"/>
    <property type="match status" value="1"/>
</dbReference>
<dbReference type="InterPro" id="IPR055170">
    <property type="entry name" value="GFO_IDH_MocA-like_dom"/>
</dbReference>
<keyword evidence="5" id="KW-1185">Reference proteome</keyword>
<accession>A0A4R0HDH0</accession>
<feature type="domain" description="Gfo/Idh/MocA-like oxidoreductase N-terminal" evidence="2">
    <location>
        <begin position="4"/>
        <end position="123"/>
    </location>
</feature>
<evidence type="ECO:0000259" key="3">
    <source>
        <dbReference type="Pfam" id="PF22725"/>
    </source>
</evidence>
<sequence length="373" mass="39393">MSPLRIGVLGAGMIATGGGGVLPNLDPIRHKAEVVAIADVVPDLARTVAETFGIPHAFTNLGAMLDGVELDAVVNLTPIPVHGATCAEILAAGKHLATEKPLATSMEDADRICELAAEHELTVVCAPFNMLYPDRAEARRLVREGAIGKVAFARVRSSHGGPASGAWPADPTWFYQKGSGPLFDMGVYGIHEITGILGPAKRVVAFAGITEPTRTVRGGPFQGKTIDVTADDNVLMLLDFGESTFAVVDGTFNVNAARGPKLEIYGREGTINLSGRPFGGDGPPLEIFRLDAVGGLRGWIAPDMPDGDAPMRRLVGLHRAVLVDHLADCVATGTRPLLNLEHARHVLEIMLKADEAARTGQAQELTTTFSLPT</sequence>
<comment type="caution">
    <text evidence="4">The sequence shown here is derived from an EMBL/GenBank/DDBJ whole genome shotgun (WGS) entry which is preliminary data.</text>
</comment>
<dbReference type="InterPro" id="IPR050463">
    <property type="entry name" value="Gfo/Idh/MocA_oxidrdct_glycsds"/>
</dbReference>
<reference evidence="4 5" key="1">
    <citation type="submission" date="2019-02" db="EMBL/GenBank/DDBJ databases">
        <title>Kribbella capetownensis sp. nov. and Kribbella speibonae sp. nov., isolated from soil.</title>
        <authorList>
            <person name="Curtis S.M."/>
            <person name="Norton I."/>
            <person name="Everest G.J."/>
            <person name="Meyers P.R."/>
        </authorList>
    </citation>
    <scope>NUCLEOTIDE SEQUENCE [LARGE SCALE GENOMIC DNA]</scope>
    <source>
        <strain evidence="4 5">KCTC 29219</strain>
    </source>
</reference>
<dbReference type="Pfam" id="PF01408">
    <property type="entry name" value="GFO_IDH_MocA"/>
    <property type="match status" value="1"/>
</dbReference>
<evidence type="ECO:0000313" key="5">
    <source>
        <dbReference type="Proteomes" id="UP000292346"/>
    </source>
</evidence>
<dbReference type="Proteomes" id="UP000292346">
    <property type="component" value="Unassembled WGS sequence"/>
</dbReference>
<dbReference type="SUPFAM" id="SSF55347">
    <property type="entry name" value="Glyceraldehyde-3-phosphate dehydrogenase-like, C-terminal domain"/>
    <property type="match status" value="1"/>
</dbReference>
<keyword evidence="1" id="KW-0560">Oxidoreductase</keyword>
<dbReference type="OrthoDB" id="9815825at2"/>
<dbReference type="EMBL" id="SJJZ01000002">
    <property type="protein sequence ID" value="TCC08038.1"/>
    <property type="molecule type" value="Genomic_DNA"/>
</dbReference>
<dbReference type="InterPro" id="IPR036291">
    <property type="entry name" value="NAD(P)-bd_dom_sf"/>
</dbReference>
<evidence type="ECO:0000259" key="2">
    <source>
        <dbReference type="Pfam" id="PF01408"/>
    </source>
</evidence>
<dbReference type="GO" id="GO:0016491">
    <property type="term" value="F:oxidoreductase activity"/>
    <property type="evidence" value="ECO:0007669"/>
    <property type="project" value="UniProtKB-KW"/>
</dbReference>
<dbReference type="SUPFAM" id="SSF51735">
    <property type="entry name" value="NAD(P)-binding Rossmann-fold domains"/>
    <property type="match status" value="1"/>
</dbReference>
<organism evidence="4 5">
    <name type="scientific">Kribbella soli</name>
    <dbReference type="NCBI Taxonomy" id="1124743"/>
    <lineage>
        <taxon>Bacteria</taxon>
        <taxon>Bacillati</taxon>
        <taxon>Actinomycetota</taxon>
        <taxon>Actinomycetes</taxon>
        <taxon>Propionibacteriales</taxon>
        <taxon>Kribbellaceae</taxon>
        <taxon>Kribbella</taxon>
    </lineage>
</organism>
<evidence type="ECO:0000256" key="1">
    <source>
        <dbReference type="ARBA" id="ARBA00023002"/>
    </source>
</evidence>
<dbReference type="PANTHER" id="PTHR43818:SF11">
    <property type="entry name" value="BCDNA.GH03377"/>
    <property type="match status" value="1"/>
</dbReference>
<dbReference type="AlphaFoldDB" id="A0A4R0HDH0"/>